<keyword evidence="1" id="KW-0732">Signal</keyword>
<dbReference type="RefSeq" id="WP_089380239.1">
    <property type="nucleotide sequence ID" value="NZ_FZNT01000002.1"/>
</dbReference>
<proteinExistence type="predicted"/>
<gene>
    <name evidence="2" type="ORF">SAMN06265371_10221</name>
</gene>
<dbReference type="AlphaFoldDB" id="A0A238VS24"/>
<accession>A0A238VS24</accession>
<evidence type="ECO:0000256" key="1">
    <source>
        <dbReference type="SAM" id="SignalP"/>
    </source>
</evidence>
<sequence length="336" mass="37725">MPNKWLLFFSILIASGTAHAHNFKKNDTLLKPAQIIDSLVFSEKLDWSVRLVGNFKQQRFTLKNNQDKLYYKPNNPYGIGIGIANQKIIIDIVFNIKTQEEALQTDKFAAEGGLVIKKNYIGFLLENVNGYNIYSNVNDAEIFRKDMSIFSLGLNYLHLFKNEHFSVRMMKSGVTDKEKTSVSLGFGGFFIVNKISSDGTIVPTNSNPYFNDQAEITEFTAIGAGILAGVATYIVLPANFFFALSASPGIGLEYKEISAETESYVPTNPLVYKLDLFTGLGYKGEEFYVHFNFGTNLYATDLDFNNKALLSVTKSKLIFGYNIGKINFKPKKNKVF</sequence>
<reference evidence="2 3" key="1">
    <citation type="submission" date="2017-06" db="EMBL/GenBank/DDBJ databases">
        <authorList>
            <person name="Kim H.J."/>
            <person name="Triplett B.A."/>
        </authorList>
    </citation>
    <scope>NUCLEOTIDE SEQUENCE [LARGE SCALE GENOMIC DNA]</scope>
    <source>
        <strain evidence="2 3">DSM 29150</strain>
    </source>
</reference>
<feature type="chain" id="PRO_5013189788" description="DUF4421 domain-containing protein" evidence="1">
    <location>
        <begin position="21"/>
        <end position="336"/>
    </location>
</feature>
<dbReference type="Proteomes" id="UP000198384">
    <property type="component" value="Unassembled WGS sequence"/>
</dbReference>
<evidence type="ECO:0008006" key="4">
    <source>
        <dbReference type="Google" id="ProtNLM"/>
    </source>
</evidence>
<dbReference type="EMBL" id="FZNT01000002">
    <property type="protein sequence ID" value="SNR37132.1"/>
    <property type="molecule type" value="Genomic_DNA"/>
</dbReference>
<evidence type="ECO:0000313" key="3">
    <source>
        <dbReference type="Proteomes" id="UP000198384"/>
    </source>
</evidence>
<dbReference type="OrthoDB" id="1431554at2"/>
<feature type="signal peptide" evidence="1">
    <location>
        <begin position="1"/>
        <end position="20"/>
    </location>
</feature>
<dbReference type="InterPro" id="IPR025535">
    <property type="entry name" value="DUF4421"/>
</dbReference>
<organism evidence="2 3">
    <name type="scientific">Lutibacter agarilyticus</name>
    <dbReference type="NCBI Taxonomy" id="1109740"/>
    <lineage>
        <taxon>Bacteria</taxon>
        <taxon>Pseudomonadati</taxon>
        <taxon>Bacteroidota</taxon>
        <taxon>Flavobacteriia</taxon>
        <taxon>Flavobacteriales</taxon>
        <taxon>Flavobacteriaceae</taxon>
        <taxon>Lutibacter</taxon>
    </lineage>
</organism>
<dbReference type="Pfam" id="PF14391">
    <property type="entry name" value="DUF4421"/>
    <property type="match status" value="1"/>
</dbReference>
<protein>
    <recommendedName>
        <fullName evidence="4">DUF4421 domain-containing protein</fullName>
    </recommendedName>
</protein>
<keyword evidence="3" id="KW-1185">Reference proteome</keyword>
<evidence type="ECO:0000313" key="2">
    <source>
        <dbReference type="EMBL" id="SNR37132.1"/>
    </source>
</evidence>
<name>A0A238VS24_9FLAO</name>